<dbReference type="PROSITE" id="PS01029">
    <property type="entry name" value="DEHYDROQUINASE_II"/>
    <property type="match status" value="1"/>
</dbReference>
<name>A0ABZ1BKX5_9FIRM</name>
<dbReference type="EMBL" id="CP141614">
    <property type="protein sequence ID" value="WRP13472.1"/>
    <property type="molecule type" value="Genomic_DNA"/>
</dbReference>
<organism evidence="8 9">
    <name type="scientific">Geochorda subterranea</name>
    <dbReference type="NCBI Taxonomy" id="3109564"/>
    <lineage>
        <taxon>Bacteria</taxon>
        <taxon>Bacillati</taxon>
        <taxon>Bacillota</taxon>
        <taxon>Limnochordia</taxon>
        <taxon>Limnochordales</taxon>
        <taxon>Geochordaceae</taxon>
        <taxon>Geochorda</taxon>
    </lineage>
</organism>
<dbReference type="PIRSF" id="PIRSF001399">
    <property type="entry name" value="DHquinase_II"/>
    <property type="match status" value="1"/>
</dbReference>
<evidence type="ECO:0000256" key="2">
    <source>
        <dbReference type="ARBA" id="ARBA00004902"/>
    </source>
</evidence>
<dbReference type="InterPro" id="IPR036441">
    <property type="entry name" value="DHquinase_II_sf"/>
</dbReference>
<evidence type="ECO:0000313" key="8">
    <source>
        <dbReference type="EMBL" id="WRP13472.1"/>
    </source>
</evidence>
<gene>
    <name evidence="7 8" type="primary">aroQ</name>
    <name evidence="8" type="ORF">VLY81_08400</name>
</gene>
<dbReference type="InterPro" id="IPR001874">
    <property type="entry name" value="DHquinase_II"/>
</dbReference>
<feature type="active site" description="Proton donor" evidence="7">
    <location>
        <position position="100"/>
    </location>
</feature>
<keyword evidence="7" id="KW-0057">Aromatic amino acid biosynthesis</keyword>
<comment type="function">
    <text evidence="7">Catalyzes a trans-dehydration via an enolate intermediate.</text>
</comment>
<dbReference type="InterPro" id="IPR018509">
    <property type="entry name" value="DHquinase_II_CS"/>
</dbReference>
<feature type="binding site" evidence="7">
    <location>
        <position position="74"/>
    </location>
    <ligand>
        <name>substrate</name>
    </ligand>
</feature>
<comment type="pathway">
    <text evidence="2 7">Metabolic intermediate biosynthesis; chorismate biosynthesis; chorismate from D-erythrose 4-phosphate and phosphoenolpyruvate: step 3/7.</text>
</comment>
<dbReference type="Proteomes" id="UP001333102">
    <property type="component" value="Chromosome"/>
</dbReference>
<protein>
    <recommendedName>
        <fullName evidence="5 7">3-dehydroquinate dehydratase</fullName>
        <shortName evidence="7">3-dehydroquinase</shortName>
        <ecNumber evidence="5 7">4.2.1.10</ecNumber>
    </recommendedName>
    <alternativeName>
        <fullName evidence="7">Type II DHQase</fullName>
    </alternativeName>
</protein>
<dbReference type="EC" id="4.2.1.10" evidence="5 7"/>
<evidence type="ECO:0000256" key="4">
    <source>
        <dbReference type="ARBA" id="ARBA00011193"/>
    </source>
</evidence>
<feature type="binding site" evidence="7">
    <location>
        <position position="87"/>
    </location>
    <ligand>
        <name>substrate</name>
    </ligand>
</feature>
<evidence type="ECO:0000256" key="5">
    <source>
        <dbReference type="ARBA" id="ARBA00012060"/>
    </source>
</evidence>
<keyword evidence="7" id="KW-0028">Amino-acid biosynthesis</keyword>
<keyword evidence="9" id="KW-1185">Reference proteome</keyword>
<dbReference type="Gene3D" id="3.40.50.9100">
    <property type="entry name" value="Dehydroquinase, class II"/>
    <property type="match status" value="1"/>
</dbReference>
<feature type="site" description="Transition state stabilizer" evidence="7">
    <location>
        <position position="18"/>
    </location>
</feature>
<dbReference type="SUPFAM" id="SSF52304">
    <property type="entry name" value="Type II 3-dehydroquinate dehydratase"/>
    <property type="match status" value="1"/>
</dbReference>
<proteinExistence type="inferred from homology"/>
<dbReference type="PANTHER" id="PTHR21272:SF3">
    <property type="entry name" value="CATABOLIC 3-DEHYDROQUINASE"/>
    <property type="match status" value="1"/>
</dbReference>
<evidence type="ECO:0000256" key="6">
    <source>
        <dbReference type="ARBA" id="ARBA00023239"/>
    </source>
</evidence>
<dbReference type="Pfam" id="PF01220">
    <property type="entry name" value="DHquinase_II"/>
    <property type="match status" value="1"/>
</dbReference>
<evidence type="ECO:0000256" key="7">
    <source>
        <dbReference type="HAMAP-Rule" id="MF_00169"/>
    </source>
</evidence>
<keyword evidence="6 7" id="KW-0456">Lyase</keyword>
<evidence type="ECO:0000313" key="9">
    <source>
        <dbReference type="Proteomes" id="UP001333102"/>
    </source>
</evidence>
<feature type="active site" description="Proton acceptor" evidence="7">
    <location>
        <position position="23"/>
    </location>
</feature>
<evidence type="ECO:0000256" key="3">
    <source>
        <dbReference type="ARBA" id="ARBA00011037"/>
    </source>
</evidence>
<dbReference type="RefSeq" id="WP_324667717.1">
    <property type="nucleotide sequence ID" value="NZ_CP141614.1"/>
</dbReference>
<feature type="binding site" evidence="7">
    <location>
        <position position="80"/>
    </location>
    <ligand>
        <name>substrate</name>
    </ligand>
</feature>
<reference evidence="9" key="1">
    <citation type="submission" date="2023-12" db="EMBL/GenBank/DDBJ databases">
        <title>Novel isolates from deep terrestrial aquifers shed light on the physiology and ecology of the class Limnochordia.</title>
        <authorList>
            <person name="Karnachuk O.V."/>
            <person name="Lukina A.P."/>
            <person name="Avakyan M.R."/>
            <person name="Kadnikov V."/>
            <person name="Begmatov S."/>
            <person name="Beletsky A.V."/>
            <person name="Mardanov A.V."/>
            <person name="Ravin N.V."/>
        </authorList>
    </citation>
    <scope>NUCLEOTIDE SEQUENCE [LARGE SCALE GENOMIC DNA]</scope>
    <source>
        <strain evidence="9">LN</strain>
    </source>
</reference>
<comment type="subunit">
    <text evidence="4 7">Homododecamer.</text>
</comment>
<dbReference type="NCBIfam" id="TIGR01088">
    <property type="entry name" value="aroQ"/>
    <property type="match status" value="1"/>
</dbReference>
<sequence>MIRVLVIHGPNLDRLGEREPHIYGRQSLADIDARLAEEADRLGVQLESMQSNHEGAIVDALSRAVGRFDAVVINPAAYSHYSLAIRDALAALPLVRVEVHLSNVFAREGFRQRMVTAGACSGVILGFGGESYVLALRAAVEMVRRQERNGGST</sequence>
<dbReference type="NCBIfam" id="NF003807">
    <property type="entry name" value="PRK05395.1-4"/>
    <property type="match status" value="1"/>
</dbReference>
<feature type="binding site" evidence="7">
    <location>
        <begin position="101"/>
        <end position="102"/>
    </location>
    <ligand>
        <name>substrate</name>
    </ligand>
</feature>
<dbReference type="NCBIfam" id="NF003805">
    <property type="entry name" value="PRK05395.1-2"/>
    <property type="match status" value="1"/>
</dbReference>
<evidence type="ECO:0000256" key="1">
    <source>
        <dbReference type="ARBA" id="ARBA00001864"/>
    </source>
</evidence>
<feature type="binding site" evidence="7">
    <location>
        <position position="111"/>
    </location>
    <ligand>
        <name>substrate</name>
    </ligand>
</feature>
<dbReference type="PANTHER" id="PTHR21272">
    <property type="entry name" value="CATABOLIC 3-DEHYDROQUINASE"/>
    <property type="match status" value="1"/>
</dbReference>
<dbReference type="HAMAP" id="MF_00169">
    <property type="entry name" value="AroQ"/>
    <property type="match status" value="1"/>
</dbReference>
<comment type="catalytic activity">
    <reaction evidence="1 7">
        <text>3-dehydroquinate = 3-dehydroshikimate + H2O</text>
        <dbReference type="Rhea" id="RHEA:21096"/>
        <dbReference type="ChEBI" id="CHEBI:15377"/>
        <dbReference type="ChEBI" id="CHEBI:16630"/>
        <dbReference type="ChEBI" id="CHEBI:32364"/>
        <dbReference type="EC" id="4.2.1.10"/>
    </reaction>
</comment>
<dbReference type="NCBIfam" id="NF003806">
    <property type="entry name" value="PRK05395.1-3"/>
    <property type="match status" value="1"/>
</dbReference>
<dbReference type="CDD" id="cd00466">
    <property type="entry name" value="DHQase_II"/>
    <property type="match status" value="1"/>
</dbReference>
<accession>A0ABZ1BKX5</accession>
<comment type="similarity">
    <text evidence="3 7">Belongs to the type-II 3-dehydroquinase family.</text>
</comment>
<dbReference type="GO" id="GO:0003855">
    <property type="term" value="F:3-dehydroquinate dehydratase activity"/>
    <property type="evidence" value="ECO:0007669"/>
    <property type="project" value="UniProtKB-EC"/>
</dbReference>